<evidence type="ECO:0000256" key="1">
    <source>
        <dbReference type="ARBA" id="ARBA00038376"/>
    </source>
</evidence>
<accession>A0A6A6TXQ3</accession>
<keyword evidence="4" id="KW-1185">Reference proteome</keyword>
<name>A0A6A6TXQ3_9PEZI</name>
<comment type="similarity">
    <text evidence="1">Belongs to the avfA family.</text>
</comment>
<dbReference type="GO" id="GO:0004074">
    <property type="term" value="F:biliverdin reductase [NAD(P)H] activity"/>
    <property type="evidence" value="ECO:0007669"/>
    <property type="project" value="TreeGrafter"/>
</dbReference>
<evidence type="ECO:0000313" key="4">
    <source>
        <dbReference type="Proteomes" id="UP000799302"/>
    </source>
</evidence>
<gene>
    <name evidence="3" type="ORF">BT63DRAFT_429649</name>
</gene>
<evidence type="ECO:0000313" key="3">
    <source>
        <dbReference type="EMBL" id="KAF2664111.1"/>
    </source>
</evidence>
<proteinExistence type="inferred from homology"/>
<protein>
    <recommendedName>
        <fullName evidence="2">NAD(P)-binding domain-containing protein</fullName>
    </recommendedName>
</protein>
<organism evidence="3 4">
    <name type="scientific">Microthyrium microscopicum</name>
    <dbReference type="NCBI Taxonomy" id="703497"/>
    <lineage>
        <taxon>Eukaryota</taxon>
        <taxon>Fungi</taxon>
        <taxon>Dikarya</taxon>
        <taxon>Ascomycota</taxon>
        <taxon>Pezizomycotina</taxon>
        <taxon>Dothideomycetes</taxon>
        <taxon>Dothideomycetes incertae sedis</taxon>
        <taxon>Microthyriales</taxon>
        <taxon>Microthyriaceae</taxon>
        <taxon>Microthyrium</taxon>
    </lineage>
</organism>
<dbReference type="Pfam" id="PF13460">
    <property type="entry name" value="NAD_binding_10"/>
    <property type="match status" value="1"/>
</dbReference>
<dbReference type="PANTHER" id="PTHR43355:SF2">
    <property type="entry name" value="FLAVIN REDUCTASE (NADPH)"/>
    <property type="match status" value="1"/>
</dbReference>
<dbReference type="SUPFAM" id="SSF51735">
    <property type="entry name" value="NAD(P)-binding Rossmann-fold domains"/>
    <property type="match status" value="1"/>
</dbReference>
<dbReference type="Proteomes" id="UP000799302">
    <property type="component" value="Unassembled WGS sequence"/>
</dbReference>
<dbReference type="AlphaFoldDB" id="A0A6A6TXQ3"/>
<evidence type="ECO:0000259" key="2">
    <source>
        <dbReference type="Pfam" id="PF13460"/>
    </source>
</evidence>
<dbReference type="OrthoDB" id="63935at2759"/>
<dbReference type="InterPro" id="IPR036291">
    <property type="entry name" value="NAD(P)-bd_dom_sf"/>
</dbReference>
<feature type="domain" description="NAD(P)-binding" evidence="2">
    <location>
        <begin position="11"/>
        <end position="209"/>
    </location>
</feature>
<dbReference type="PROSITE" id="PS51257">
    <property type="entry name" value="PROKAR_LIPOPROTEIN"/>
    <property type="match status" value="1"/>
</dbReference>
<dbReference type="PANTHER" id="PTHR43355">
    <property type="entry name" value="FLAVIN REDUCTASE (NADPH)"/>
    <property type="match status" value="1"/>
</dbReference>
<dbReference type="Gene3D" id="3.40.50.720">
    <property type="entry name" value="NAD(P)-binding Rossmann-like Domain"/>
    <property type="match status" value="1"/>
</dbReference>
<dbReference type="GO" id="GO:0042602">
    <property type="term" value="F:riboflavin reductase (NADPH) activity"/>
    <property type="evidence" value="ECO:0007669"/>
    <property type="project" value="TreeGrafter"/>
</dbReference>
<dbReference type="EMBL" id="MU004243">
    <property type="protein sequence ID" value="KAF2664111.1"/>
    <property type="molecule type" value="Genomic_DNA"/>
</dbReference>
<dbReference type="InterPro" id="IPR016040">
    <property type="entry name" value="NAD(P)-bd_dom"/>
</dbReference>
<sequence>MSMKPTVAFFGATGGCALNTLVHALNAGYPCIAFVRTPAKLSKLLTEAPHSISQSTIDQYLTIVTGNVTDLASIKQVLVYAPALVISGVGGTPTIRPNLIRPFGLDQPTICEDTAKNIITALQEEGDNLAVKPHIVVLGSTGMPNTPNRDLPWAMYPLYKVMLHDPHADKEAMEKIVVTAAKQSPSVLAGYTVIRPSLLMDGEGKGLNKVRMGWDRHVLAPGPGGIGPAIGYGVRRADVGFWMFENLVKGDFREWNDRCVSLTY</sequence>
<reference evidence="3" key="1">
    <citation type="journal article" date="2020" name="Stud. Mycol.">
        <title>101 Dothideomycetes genomes: a test case for predicting lifestyles and emergence of pathogens.</title>
        <authorList>
            <person name="Haridas S."/>
            <person name="Albert R."/>
            <person name="Binder M."/>
            <person name="Bloem J."/>
            <person name="Labutti K."/>
            <person name="Salamov A."/>
            <person name="Andreopoulos B."/>
            <person name="Baker S."/>
            <person name="Barry K."/>
            <person name="Bills G."/>
            <person name="Bluhm B."/>
            <person name="Cannon C."/>
            <person name="Castanera R."/>
            <person name="Culley D."/>
            <person name="Daum C."/>
            <person name="Ezra D."/>
            <person name="Gonzalez J."/>
            <person name="Henrissat B."/>
            <person name="Kuo A."/>
            <person name="Liang C."/>
            <person name="Lipzen A."/>
            <person name="Lutzoni F."/>
            <person name="Magnuson J."/>
            <person name="Mondo S."/>
            <person name="Nolan M."/>
            <person name="Ohm R."/>
            <person name="Pangilinan J."/>
            <person name="Park H.-J."/>
            <person name="Ramirez L."/>
            <person name="Alfaro M."/>
            <person name="Sun H."/>
            <person name="Tritt A."/>
            <person name="Yoshinaga Y."/>
            <person name="Zwiers L.-H."/>
            <person name="Turgeon B."/>
            <person name="Goodwin S."/>
            <person name="Spatafora J."/>
            <person name="Crous P."/>
            <person name="Grigoriev I."/>
        </authorList>
    </citation>
    <scope>NUCLEOTIDE SEQUENCE</scope>
    <source>
        <strain evidence="3">CBS 115976</strain>
    </source>
</reference>
<dbReference type="InterPro" id="IPR051606">
    <property type="entry name" value="Polyketide_Oxido-like"/>
</dbReference>